<evidence type="ECO:0000313" key="1">
    <source>
        <dbReference type="EMBL" id="CAG7831395.1"/>
    </source>
</evidence>
<sequence>MVESGCIYGVFSGVDSGRYLMVENCGQKNLFGRTAVLLCHGEQVT</sequence>
<comment type="caution">
    <text evidence="1">The sequence shown here is derived from an EMBL/GenBank/DDBJ whole genome shotgun (WGS) entry which is preliminary data.</text>
</comment>
<proteinExistence type="predicted"/>
<protein>
    <submittedName>
        <fullName evidence="1">Uncharacterized protein</fullName>
    </submittedName>
</protein>
<name>A0A8J2LZ91_9HEXA</name>
<gene>
    <name evidence="1" type="ORF">AFUS01_LOCUS41141</name>
</gene>
<reference evidence="1" key="1">
    <citation type="submission" date="2021-06" db="EMBL/GenBank/DDBJ databases">
        <authorList>
            <person name="Hodson N. C."/>
            <person name="Mongue J. A."/>
            <person name="Jaron S. K."/>
        </authorList>
    </citation>
    <scope>NUCLEOTIDE SEQUENCE</scope>
</reference>
<organism evidence="1 2">
    <name type="scientific">Allacma fusca</name>
    <dbReference type="NCBI Taxonomy" id="39272"/>
    <lineage>
        <taxon>Eukaryota</taxon>
        <taxon>Metazoa</taxon>
        <taxon>Ecdysozoa</taxon>
        <taxon>Arthropoda</taxon>
        <taxon>Hexapoda</taxon>
        <taxon>Collembola</taxon>
        <taxon>Symphypleona</taxon>
        <taxon>Sminthuridae</taxon>
        <taxon>Allacma</taxon>
    </lineage>
</organism>
<keyword evidence="2" id="KW-1185">Reference proteome</keyword>
<accession>A0A8J2LZ91</accession>
<dbReference type="Proteomes" id="UP000708208">
    <property type="component" value="Unassembled WGS sequence"/>
</dbReference>
<dbReference type="AlphaFoldDB" id="A0A8J2LZ91"/>
<evidence type="ECO:0000313" key="2">
    <source>
        <dbReference type="Proteomes" id="UP000708208"/>
    </source>
</evidence>
<dbReference type="EMBL" id="CAJVCH010560314">
    <property type="protein sequence ID" value="CAG7831395.1"/>
    <property type="molecule type" value="Genomic_DNA"/>
</dbReference>
<feature type="non-terminal residue" evidence="1">
    <location>
        <position position="1"/>
    </location>
</feature>